<keyword evidence="1" id="KW-0812">Transmembrane</keyword>
<comment type="caution">
    <text evidence="2">The sequence shown here is derived from an EMBL/GenBank/DDBJ whole genome shotgun (WGS) entry which is preliminary data.</text>
</comment>
<keyword evidence="1" id="KW-1133">Transmembrane helix</keyword>
<evidence type="ECO:0000313" key="2">
    <source>
        <dbReference type="EMBL" id="TKW66607.1"/>
    </source>
</evidence>
<evidence type="ECO:0000256" key="1">
    <source>
        <dbReference type="SAM" id="Phobius"/>
    </source>
</evidence>
<gene>
    <name evidence="2" type="ORF">DI616_08895</name>
</gene>
<dbReference type="Proteomes" id="UP000315344">
    <property type="component" value="Unassembled WGS sequence"/>
</dbReference>
<name>A0A533I7W9_PARDE</name>
<proteinExistence type="predicted"/>
<reference evidence="2 3" key="1">
    <citation type="journal article" date="2017" name="Nat. Commun.">
        <title>In situ click chemistry generation of cyclooxygenase-2 inhibitors.</title>
        <authorList>
            <person name="Bhardwaj A."/>
            <person name="Kaur J."/>
            <person name="Wuest M."/>
            <person name="Wuest F."/>
        </authorList>
    </citation>
    <scope>NUCLEOTIDE SEQUENCE [LARGE SCALE GENOMIC DNA]</scope>
    <source>
        <strain evidence="2">S2_012_000_R3_94</strain>
    </source>
</reference>
<feature type="transmembrane region" description="Helical" evidence="1">
    <location>
        <begin position="39"/>
        <end position="58"/>
    </location>
</feature>
<accession>A0A533I7W9</accession>
<sequence length="73" mass="7988">MLGLAPEGSATPIGIYRGSLDWMPDWLVPLIGRFLHLEVWIFALALLLIVPILASFALDWAFGGDATATDDYL</sequence>
<organism evidence="2 3">
    <name type="scientific">Paracoccus denitrificans</name>
    <dbReference type="NCBI Taxonomy" id="266"/>
    <lineage>
        <taxon>Bacteria</taxon>
        <taxon>Pseudomonadati</taxon>
        <taxon>Pseudomonadota</taxon>
        <taxon>Alphaproteobacteria</taxon>
        <taxon>Rhodobacterales</taxon>
        <taxon>Paracoccaceae</taxon>
        <taxon>Paracoccus</taxon>
    </lineage>
</organism>
<evidence type="ECO:0000313" key="3">
    <source>
        <dbReference type="Proteomes" id="UP000315344"/>
    </source>
</evidence>
<dbReference type="AlphaFoldDB" id="A0A533I7W9"/>
<keyword evidence="1" id="KW-0472">Membrane</keyword>
<protein>
    <submittedName>
        <fullName evidence="2">Uncharacterized protein</fullName>
    </submittedName>
</protein>
<dbReference type="EMBL" id="VAFL01000006">
    <property type="protein sequence ID" value="TKW66607.1"/>
    <property type="molecule type" value="Genomic_DNA"/>
</dbReference>